<reference evidence="4 5" key="1">
    <citation type="submission" date="2024-09" db="EMBL/GenBank/DDBJ databases">
        <authorList>
            <person name="Sun Q."/>
            <person name="Mori K."/>
        </authorList>
    </citation>
    <scope>NUCLEOTIDE SEQUENCE [LARGE SCALE GENOMIC DNA]</scope>
    <source>
        <strain evidence="4 5">CCM 7765</strain>
    </source>
</reference>
<evidence type="ECO:0000256" key="1">
    <source>
        <dbReference type="ARBA" id="ARBA00023125"/>
    </source>
</evidence>
<dbReference type="RefSeq" id="WP_130855932.1">
    <property type="nucleotide sequence ID" value="NZ_JBHLWO010000002.1"/>
</dbReference>
<name>A0ABV6HKP3_9SPHI</name>
<feature type="DNA-binding region" description="H-T-H motif" evidence="2">
    <location>
        <begin position="28"/>
        <end position="47"/>
    </location>
</feature>
<feature type="domain" description="HTH tetR-type" evidence="3">
    <location>
        <begin position="5"/>
        <end position="65"/>
    </location>
</feature>
<organism evidence="4 5">
    <name type="scientific">Olivibacter oleidegradans</name>
    <dbReference type="NCBI Taxonomy" id="760123"/>
    <lineage>
        <taxon>Bacteria</taxon>
        <taxon>Pseudomonadati</taxon>
        <taxon>Bacteroidota</taxon>
        <taxon>Sphingobacteriia</taxon>
        <taxon>Sphingobacteriales</taxon>
        <taxon>Sphingobacteriaceae</taxon>
        <taxon>Olivibacter</taxon>
    </lineage>
</organism>
<evidence type="ECO:0000259" key="3">
    <source>
        <dbReference type="PROSITE" id="PS50977"/>
    </source>
</evidence>
<evidence type="ECO:0000256" key="2">
    <source>
        <dbReference type="PROSITE-ProRule" id="PRU00335"/>
    </source>
</evidence>
<dbReference type="Proteomes" id="UP001589774">
    <property type="component" value="Unassembled WGS sequence"/>
</dbReference>
<proteinExistence type="predicted"/>
<keyword evidence="1 2" id="KW-0238">DNA-binding</keyword>
<dbReference type="PROSITE" id="PS01081">
    <property type="entry name" value="HTH_TETR_1"/>
    <property type="match status" value="1"/>
</dbReference>
<dbReference type="EMBL" id="JBHLWO010000002">
    <property type="protein sequence ID" value="MFC0319458.1"/>
    <property type="molecule type" value="Genomic_DNA"/>
</dbReference>
<dbReference type="PANTHER" id="PTHR43479:SF11">
    <property type="entry name" value="ACREF_ENVCD OPERON REPRESSOR-RELATED"/>
    <property type="match status" value="1"/>
</dbReference>
<comment type="caution">
    <text evidence="4">The sequence shown here is derived from an EMBL/GenBank/DDBJ whole genome shotgun (WGS) entry which is preliminary data.</text>
</comment>
<gene>
    <name evidence="4" type="ORF">ACFFI0_14150</name>
</gene>
<dbReference type="Pfam" id="PF00440">
    <property type="entry name" value="TetR_N"/>
    <property type="match status" value="1"/>
</dbReference>
<dbReference type="InterPro" id="IPR050624">
    <property type="entry name" value="HTH-type_Tx_Regulator"/>
</dbReference>
<sequence length="208" mass="23862">MIYNKNIRERIIDTAVERFNHYGVAKTTMAEIIQTVGISSATMTLYFSNKIELIAEIVKHTLQEEREQINRLIPKGMRVLPSIYKLLEIRERTRGKYNHTQLIYGYDGVYSGLPESVLTMIKSADVKQLTLILRRGLRSGELKDFPLQSIATLYAELLYGLNLGANARVCRMTLSDCYNPEEIVEKQKEISKIFINGLRQPVNNFSLT</sequence>
<dbReference type="Gene3D" id="1.10.10.60">
    <property type="entry name" value="Homeodomain-like"/>
    <property type="match status" value="1"/>
</dbReference>
<dbReference type="InterPro" id="IPR023772">
    <property type="entry name" value="DNA-bd_HTH_TetR-type_CS"/>
</dbReference>
<dbReference type="InterPro" id="IPR009057">
    <property type="entry name" value="Homeodomain-like_sf"/>
</dbReference>
<dbReference type="Gene3D" id="1.10.357.10">
    <property type="entry name" value="Tetracycline Repressor, domain 2"/>
    <property type="match status" value="1"/>
</dbReference>
<dbReference type="InterPro" id="IPR001647">
    <property type="entry name" value="HTH_TetR"/>
</dbReference>
<evidence type="ECO:0000313" key="5">
    <source>
        <dbReference type="Proteomes" id="UP001589774"/>
    </source>
</evidence>
<evidence type="ECO:0000313" key="4">
    <source>
        <dbReference type="EMBL" id="MFC0319458.1"/>
    </source>
</evidence>
<accession>A0ABV6HKP3</accession>
<dbReference type="PANTHER" id="PTHR43479">
    <property type="entry name" value="ACREF/ENVCD OPERON REPRESSOR-RELATED"/>
    <property type="match status" value="1"/>
</dbReference>
<protein>
    <submittedName>
        <fullName evidence="4">TetR/AcrR family transcriptional regulator</fullName>
    </submittedName>
</protein>
<keyword evidence="5" id="KW-1185">Reference proteome</keyword>
<dbReference type="PROSITE" id="PS50977">
    <property type="entry name" value="HTH_TETR_2"/>
    <property type="match status" value="1"/>
</dbReference>
<dbReference type="SUPFAM" id="SSF46689">
    <property type="entry name" value="Homeodomain-like"/>
    <property type="match status" value="1"/>
</dbReference>